<accession>A0A0E9QDB8</accession>
<sequence>MQRLEIKSKTEKDSGYRQSSSTPLGYDRFKNGKK</sequence>
<reference evidence="2" key="2">
    <citation type="journal article" date="2015" name="Fish Shellfish Immunol.">
        <title>Early steps in the European eel (Anguilla anguilla)-Vibrio vulnificus interaction in the gills: Role of the RtxA13 toxin.</title>
        <authorList>
            <person name="Callol A."/>
            <person name="Pajuelo D."/>
            <person name="Ebbesson L."/>
            <person name="Teles M."/>
            <person name="MacKenzie S."/>
            <person name="Amaro C."/>
        </authorList>
    </citation>
    <scope>NUCLEOTIDE SEQUENCE</scope>
</reference>
<feature type="compositionally biased region" description="Basic and acidic residues" evidence="1">
    <location>
        <begin position="1"/>
        <end position="15"/>
    </location>
</feature>
<organism evidence="2">
    <name type="scientific">Anguilla anguilla</name>
    <name type="common">European freshwater eel</name>
    <name type="synonym">Muraena anguilla</name>
    <dbReference type="NCBI Taxonomy" id="7936"/>
    <lineage>
        <taxon>Eukaryota</taxon>
        <taxon>Metazoa</taxon>
        <taxon>Chordata</taxon>
        <taxon>Craniata</taxon>
        <taxon>Vertebrata</taxon>
        <taxon>Euteleostomi</taxon>
        <taxon>Actinopterygii</taxon>
        <taxon>Neopterygii</taxon>
        <taxon>Teleostei</taxon>
        <taxon>Anguilliformes</taxon>
        <taxon>Anguillidae</taxon>
        <taxon>Anguilla</taxon>
    </lineage>
</organism>
<proteinExistence type="predicted"/>
<evidence type="ECO:0000313" key="2">
    <source>
        <dbReference type="EMBL" id="JAH14851.1"/>
    </source>
</evidence>
<reference evidence="2" key="1">
    <citation type="submission" date="2014-11" db="EMBL/GenBank/DDBJ databases">
        <authorList>
            <person name="Amaro Gonzalez C."/>
        </authorList>
    </citation>
    <scope>NUCLEOTIDE SEQUENCE</scope>
</reference>
<name>A0A0E9QDB8_ANGAN</name>
<dbReference type="EMBL" id="GBXM01093726">
    <property type="protein sequence ID" value="JAH14851.1"/>
    <property type="molecule type" value="Transcribed_RNA"/>
</dbReference>
<protein>
    <submittedName>
        <fullName evidence="2">Uncharacterized protein</fullName>
    </submittedName>
</protein>
<evidence type="ECO:0000256" key="1">
    <source>
        <dbReference type="SAM" id="MobiDB-lite"/>
    </source>
</evidence>
<feature type="region of interest" description="Disordered" evidence="1">
    <location>
        <begin position="1"/>
        <end position="34"/>
    </location>
</feature>
<dbReference type="AlphaFoldDB" id="A0A0E9QDB8"/>